<reference evidence="1 2" key="1">
    <citation type="journal article" date="2015" name="Proc. Natl. Acad. Sci. U.S.A.">
        <title>Expanded metabolic versatility of ubiquitous nitrite-oxidizing bacteria from the genus Nitrospira.</title>
        <authorList>
            <person name="Koch H."/>
            <person name="Lucker S."/>
            <person name="Albertsen M."/>
            <person name="Kitzinger K."/>
            <person name="Herbold C."/>
            <person name="Spieck E."/>
            <person name="Nielsen P.H."/>
            <person name="Wagner M."/>
            <person name="Daims H."/>
        </authorList>
    </citation>
    <scope>NUCLEOTIDE SEQUENCE [LARGE SCALE GENOMIC DNA]</scope>
    <source>
        <strain evidence="1 2">NSP M-1</strain>
    </source>
</reference>
<evidence type="ECO:0000313" key="2">
    <source>
        <dbReference type="Proteomes" id="UP000069205"/>
    </source>
</evidence>
<dbReference type="PATRIC" id="fig|42253.5.peg.1596"/>
<dbReference type="STRING" id="42253.NITMOv2_1624"/>
<dbReference type="Proteomes" id="UP000069205">
    <property type="component" value="Chromosome"/>
</dbReference>
<dbReference type="AlphaFoldDB" id="A0A0K2GAS7"/>
<dbReference type="EMBL" id="CP011801">
    <property type="protein sequence ID" value="ALA58048.1"/>
    <property type="molecule type" value="Genomic_DNA"/>
</dbReference>
<keyword evidence="2" id="KW-1185">Reference proteome</keyword>
<dbReference type="KEGG" id="nmv:NITMOv2_1624"/>
<organism evidence="1 2">
    <name type="scientific">Nitrospira moscoviensis</name>
    <dbReference type="NCBI Taxonomy" id="42253"/>
    <lineage>
        <taxon>Bacteria</taxon>
        <taxon>Pseudomonadati</taxon>
        <taxon>Nitrospirota</taxon>
        <taxon>Nitrospiria</taxon>
        <taxon>Nitrospirales</taxon>
        <taxon>Nitrospiraceae</taxon>
        <taxon>Nitrospira</taxon>
    </lineage>
</organism>
<proteinExistence type="predicted"/>
<evidence type="ECO:0000313" key="1">
    <source>
        <dbReference type="EMBL" id="ALA58048.1"/>
    </source>
</evidence>
<sequence length="146" mass="15762">MALLAWVTVWMLFVPLVHVHPEVEHNHGDPGHVHHAVTHTVFSAPLECEYPAQHDNTCPSGTHQHVQSIGHHGHTFTHPEIEYSLVAPSAAPTIAKILHSLFCLSEDVPSPAPIVFSGSTSPRDVAPTVLFLATALPLRAPPVPLS</sequence>
<protein>
    <submittedName>
        <fullName evidence="1">Uncharacterized protein</fullName>
    </submittedName>
</protein>
<name>A0A0K2GAS7_NITMO</name>
<accession>A0A0K2GAS7</accession>
<gene>
    <name evidence="1" type="ORF">NITMOv2_1624</name>
</gene>